<dbReference type="PROSITE" id="PS00435">
    <property type="entry name" value="PEROXIDASE_1"/>
    <property type="match status" value="1"/>
</dbReference>
<evidence type="ECO:0000256" key="8">
    <source>
        <dbReference type="ARBA" id="ARBA00022723"/>
    </source>
</evidence>
<name>K7U151_MAIZE</name>
<dbReference type="Gramene" id="Zm00001eb417290_T001">
    <property type="protein sequence ID" value="Zm00001eb417290_P001"/>
    <property type="gene ID" value="Zm00001eb417290"/>
</dbReference>
<evidence type="ECO:0000256" key="9">
    <source>
        <dbReference type="ARBA" id="ARBA00022837"/>
    </source>
</evidence>
<comment type="catalytic activity">
    <reaction evidence="1 20">
        <text>2 a phenolic donor + H2O2 = 2 a phenolic radical donor + 2 H2O</text>
        <dbReference type="Rhea" id="RHEA:56136"/>
        <dbReference type="ChEBI" id="CHEBI:15377"/>
        <dbReference type="ChEBI" id="CHEBI:16240"/>
        <dbReference type="ChEBI" id="CHEBI:139520"/>
        <dbReference type="ChEBI" id="CHEBI:139521"/>
        <dbReference type="EC" id="1.11.1.7"/>
    </reaction>
</comment>
<feature type="site" description="Transition state stabilizer" evidence="18">
    <location>
        <position position="66"/>
    </location>
</feature>
<dbReference type="PANTHER" id="PTHR31517:SF84">
    <property type="entry name" value="PEROXIDASE"/>
    <property type="match status" value="1"/>
</dbReference>
<feature type="binding site" evidence="17">
    <location>
        <position position="71"/>
    </location>
    <ligand>
        <name>Ca(2+)</name>
        <dbReference type="ChEBI" id="CHEBI:29108"/>
        <label>1</label>
    </ligand>
</feature>
<dbReference type="EC" id="1.11.1.7" evidence="4 20"/>
<dbReference type="PaxDb" id="4577-GRMZM2G160062_P01"/>
<dbReference type="ExpressionAtlas" id="K7U151">
    <property type="expression patterns" value="baseline and differential"/>
</dbReference>
<dbReference type="GO" id="GO:0004601">
    <property type="term" value="F:peroxidase activity"/>
    <property type="evidence" value="ECO:0000318"/>
    <property type="project" value="GO_Central"/>
</dbReference>
<feature type="disulfide bond" evidence="19">
    <location>
        <begin position="72"/>
        <end position="77"/>
    </location>
</feature>
<evidence type="ECO:0000313" key="22">
    <source>
        <dbReference type="EMBL" id="AQK41941.1"/>
    </source>
</evidence>
<comment type="similarity">
    <text evidence="20">Belongs to the peroxidase family. Classical plant (class III) peroxidase subfamily.</text>
</comment>
<dbReference type="InterPro" id="IPR000823">
    <property type="entry name" value="Peroxidase_pln"/>
</dbReference>
<evidence type="ECO:0000256" key="20">
    <source>
        <dbReference type="RuleBase" id="RU362060"/>
    </source>
</evidence>
<evidence type="ECO:0000256" key="1">
    <source>
        <dbReference type="ARBA" id="ARBA00000189"/>
    </source>
</evidence>
<dbReference type="PRINTS" id="PR00461">
    <property type="entry name" value="PLPEROXIDASE"/>
</dbReference>
<dbReference type="HOGENOM" id="CLU_010543_0_1_1"/>
<dbReference type="EMBL" id="CM000786">
    <property type="protein sequence ID" value="AQK41941.1"/>
    <property type="molecule type" value="Genomic_DNA"/>
</dbReference>
<comment type="cofactor">
    <cofactor evidence="17 20">
        <name>heme b</name>
        <dbReference type="ChEBI" id="CHEBI:60344"/>
    </cofactor>
    <text evidence="17 20">Binds 1 heme b (iron(II)-protoporphyrin IX) group per subunit.</text>
</comment>
<keyword evidence="25" id="KW-1267">Proteomics identification</keyword>
<evidence type="ECO:0000256" key="18">
    <source>
        <dbReference type="PIRSR" id="PIRSR600823-4"/>
    </source>
</evidence>
<comment type="similarity">
    <text evidence="3">Belongs to the peroxidase family. Ascorbate peroxidase subfamily.</text>
</comment>
<dbReference type="KEGG" id="zma:103641350"/>
<dbReference type="InterPro" id="IPR002016">
    <property type="entry name" value="Haem_peroxidase"/>
</dbReference>
<dbReference type="InterPro" id="IPR019794">
    <property type="entry name" value="Peroxidases_AS"/>
</dbReference>
<evidence type="ECO:0000256" key="10">
    <source>
        <dbReference type="ARBA" id="ARBA00023002"/>
    </source>
</evidence>
<dbReference type="GeneID" id="103641350"/>
<keyword evidence="7 20" id="KW-0349">Heme</keyword>
<evidence type="ECO:0000256" key="5">
    <source>
        <dbReference type="ARBA" id="ARBA00022525"/>
    </source>
</evidence>
<keyword evidence="20" id="KW-0732">Signal</keyword>
<dbReference type="PRINTS" id="PR00458">
    <property type="entry name" value="PEROXIDASE"/>
</dbReference>
<dbReference type="Pfam" id="PF00141">
    <property type="entry name" value="peroxidase"/>
    <property type="match status" value="1"/>
</dbReference>
<evidence type="ECO:0000313" key="24">
    <source>
        <dbReference type="Proteomes" id="UP000007305"/>
    </source>
</evidence>
<feature type="binding site" evidence="16">
    <location>
        <position position="164"/>
    </location>
    <ligand>
        <name>substrate</name>
    </ligand>
</feature>
<dbReference type="FunFam" id="1.10.420.10:FF:000006">
    <property type="entry name" value="Peroxidase"/>
    <property type="match status" value="1"/>
</dbReference>
<feature type="chain" id="PRO_5011126775" description="Peroxidase" evidence="20">
    <location>
        <begin position="27"/>
        <end position="327"/>
    </location>
</feature>
<feature type="binding site" evidence="17">
    <location>
        <position position="76"/>
    </location>
    <ligand>
        <name>Ca(2+)</name>
        <dbReference type="ChEBI" id="CHEBI:29108"/>
        <label>1</label>
    </ligand>
</feature>
<organism evidence="22">
    <name type="scientific">Zea mays</name>
    <name type="common">Maize</name>
    <dbReference type="NCBI Taxonomy" id="4577"/>
    <lineage>
        <taxon>Eukaryota</taxon>
        <taxon>Viridiplantae</taxon>
        <taxon>Streptophyta</taxon>
        <taxon>Embryophyta</taxon>
        <taxon>Tracheophyta</taxon>
        <taxon>Spermatophyta</taxon>
        <taxon>Magnoliopsida</taxon>
        <taxon>Liliopsida</taxon>
        <taxon>Poales</taxon>
        <taxon>Poaceae</taxon>
        <taxon>PACMAD clade</taxon>
        <taxon>Panicoideae</taxon>
        <taxon>Andropogonodae</taxon>
        <taxon>Andropogoneae</taxon>
        <taxon>Tripsacinae</taxon>
        <taxon>Zea</taxon>
    </lineage>
</organism>
<dbReference type="InterPro" id="IPR010255">
    <property type="entry name" value="Haem_peroxidase_sf"/>
</dbReference>
<dbReference type="eggNOG" id="ENOG502QPX7">
    <property type="taxonomic scope" value="Eukaryota"/>
</dbReference>
<evidence type="ECO:0000256" key="19">
    <source>
        <dbReference type="PIRSR" id="PIRSR600823-5"/>
    </source>
</evidence>
<evidence type="ECO:0000256" key="14">
    <source>
        <dbReference type="ARBA" id="ARBA00023324"/>
    </source>
</evidence>
<feature type="binding site" evidence="17">
    <location>
        <position position="74"/>
    </location>
    <ligand>
        <name>Ca(2+)</name>
        <dbReference type="ChEBI" id="CHEBI:29108"/>
        <label>1</label>
    </ligand>
</feature>
<dbReference type="GO" id="GO:0006979">
    <property type="term" value="P:response to oxidative stress"/>
    <property type="evidence" value="ECO:0007669"/>
    <property type="project" value="UniProtKB-UniRule"/>
</dbReference>
<feature type="domain" description="Plant heme peroxidase family profile" evidence="21">
    <location>
        <begin position="29"/>
        <end position="324"/>
    </location>
</feature>
<comment type="cofactor">
    <cofactor evidence="17 20">
        <name>Ca(2+)</name>
        <dbReference type="ChEBI" id="CHEBI:29108"/>
    </cofactor>
    <text evidence="17 20">Binds 2 calcium ions per subunit.</text>
</comment>
<evidence type="ECO:0000259" key="21">
    <source>
        <dbReference type="PROSITE" id="PS50873"/>
    </source>
</evidence>
<sequence length="327" mass="33745">MAATSSAALVTMVVVIAAAAISTASGTALLQYNFYGSSCPKAEEAVRNATQKIISDDPTMGAAFVRLFFHDCFVRGCDASILLDQSNSNPQPEKLAIPLRGYAQVNTIKAAVEAVCPGVVSCADILAYAARDSAAASGGFAFAMPGGRRDGSVSNLNDIPGNLPAPNMQVQDLIASFGSKGLSAADLVALSGAHSFGQTHCSFVTPRLYPAVDATMNATFAAALKAVCPPPSQGGGGTVLNNNRVTDPNKLSNQYYTNLATGQVMFTSDQTLTSSNTTNKMVQDNAADPIAWMARFAGAMLKMGGIQVLTGTQGEIRRVCGATNGGN</sequence>
<keyword evidence="10 20" id="KW-0560">Oxidoreductase</keyword>
<evidence type="ECO:0000256" key="3">
    <source>
        <dbReference type="ARBA" id="ARBA00006873"/>
    </source>
</evidence>
<feature type="signal peptide" evidence="20">
    <location>
        <begin position="1"/>
        <end position="26"/>
    </location>
</feature>
<evidence type="ECO:0000256" key="17">
    <source>
        <dbReference type="PIRSR" id="PIRSR600823-3"/>
    </source>
</evidence>
<feature type="disulfide bond" evidence="19">
    <location>
        <begin position="201"/>
        <end position="228"/>
    </location>
</feature>
<reference evidence="22" key="2">
    <citation type="submission" date="2015-12" db="EMBL/GenBank/DDBJ databases">
        <title>Update maize B73 reference genome by single molecule sequencing technologies.</title>
        <authorList>
            <consortium name="Maize Genome Sequencing Project"/>
            <person name="Ware D."/>
        </authorList>
    </citation>
    <scope>NUCLEOTIDE SEQUENCE</scope>
    <source>
        <tissue evidence="22">Seedling</tissue>
    </source>
</reference>
<keyword evidence="11 17" id="KW-0408">Iron</keyword>
<dbReference type="PANTHER" id="PTHR31517">
    <property type="match status" value="1"/>
</dbReference>
<dbReference type="GO" id="GO:0020037">
    <property type="term" value="F:heme binding"/>
    <property type="evidence" value="ECO:0007669"/>
    <property type="project" value="UniProtKB-UniRule"/>
</dbReference>
<evidence type="ECO:0000313" key="23">
    <source>
        <dbReference type="EnsemblPlants" id="Zm00001eb417290_P001"/>
    </source>
</evidence>
<keyword evidence="8 17" id="KW-0479">Metal-binding</keyword>
<keyword evidence="6 20" id="KW-0575">Peroxidase</keyword>
<dbReference type="Gene3D" id="1.10.420.10">
    <property type="entry name" value="Peroxidase, domain 2"/>
    <property type="match status" value="1"/>
</dbReference>
<feature type="disulfide bond" evidence="19">
    <location>
        <begin position="122"/>
        <end position="320"/>
    </location>
</feature>
<dbReference type="Proteomes" id="UP000007305">
    <property type="component" value="Chromosome 10"/>
</dbReference>
<reference evidence="24" key="1">
    <citation type="journal article" date="2009" name="Science">
        <title>The B73 maize genome: complexity, diversity, and dynamics.</title>
        <authorList>
            <person name="Schnable P.S."/>
            <person name="Ware D."/>
            <person name="Fulton R.S."/>
            <person name="Stein J.C."/>
            <person name="Wei F."/>
            <person name="Pasternak S."/>
            <person name="Liang C."/>
            <person name="Zhang J."/>
            <person name="Fulton L."/>
            <person name="Graves T.A."/>
            <person name="Minx P."/>
            <person name="Reily A.D."/>
            <person name="Courtney L."/>
            <person name="Kruchowski S.S."/>
            <person name="Tomlinson C."/>
            <person name="Strong C."/>
            <person name="Delehaunty K."/>
            <person name="Fronick C."/>
            <person name="Courtney B."/>
            <person name="Rock S.M."/>
            <person name="Belter E."/>
            <person name="Du F."/>
            <person name="Kim K."/>
            <person name="Abbott R.M."/>
            <person name="Cotton M."/>
            <person name="Levy A."/>
            <person name="Marchetto P."/>
            <person name="Ochoa K."/>
            <person name="Jackson S.M."/>
            <person name="Gillam B."/>
            <person name="Chen W."/>
            <person name="Yan L."/>
            <person name="Higginbotham J."/>
            <person name="Cardenas M."/>
            <person name="Waligorski J."/>
            <person name="Applebaum E."/>
            <person name="Phelps L."/>
            <person name="Falcone J."/>
            <person name="Kanchi K."/>
            <person name="Thane T."/>
            <person name="Scimone A."/>
            <person name="Thane N."/>
            <person name="Henke J."/>
            <person name="Wang T."/>
            <person name="Ruppert J."/>
            <person name="Shah N."/>
            <person name="Rotter K."/>
            <person name="Hodges J."/>
            <person name="Ingenthron E."/>
            <person name="Cordes M."/>
            <person name="Kohlberg S."/>
            <person name="Sgro J."/>
            <person name="Delgado B."/>
            <person name="Mead K."/>
            <person name="Chinwalla A."/>
            <person name="Leonard S."/>
            <person name="Crouse K."/>
            <person name="Collura K."/>
            <person name="Kudrna D."/>
            <person name="Currie J."/>
            <person name="He R."/>
            <person name="Angelova A."/>
            <person name="Rajasekar S."/>
            <person name="Mueller T."/>
            <person name="Lomeli R."/>
            <person name="Scara G."/>
            <person name="Ko A."/>
            <person name="Delaney K."/>
            <person name="Wissotski M."/>
            <person name="Lopez G."/>
            <person name="Campos D."/>
            <person name="Braidotti M."/>
            <person name="Ashley E."/>
            <person name="Golser W."/>
            <person name="Kim H."/>
            <person name="Lee S."/>
            <person name="Lin J."/>
            <person name="Dujmic Z."/>
            <person name="Kim W."/>
            <person name="Talag J."/>
            <person name="Zuccolo A."/>
            <person name="Fan C."/>
            <person name="Sebastian A."/>
            <person name="Kramer M."/>
            <person name="Spiegel L."/>
            <person name="Nascimento L."/>
            <person name="Zutavern T."/>
            <person name="Miller B."/>
            <person name="Ambroise C."/>
            <person name="Muller S."/>
            <person name="Spooner W."/>
            <person name="Narechania A."/>
            <person name="Ren L."/>
            <person name="Wei S."/>
            <person name="Kumari S."/>
            <person name="Faga B."/>
            <person name="Levy M.J."/>
            <person name="McMahan L."/>
            <person name="Van Buren P."/>
            <person name="Vaughn M.W."/>
            <person name="Ying K."/>
            <person name="Yeh C.-T."/>
            <person name="Emrich S.J."/>
            <person name="Jia Y."/>
            <person name="Kalyanaraman A."/>
            <person name="Hsia A.-P."/>
            <person name="Barbazuk W.B."/>
            <person name="Baucom R.S."/>
            <person name="Brutnell T.P."/>
            <person name="Carpita N.C."/>
            <person name="Chaparro C."/>
            <person name="Chia J.-M."/>
            <person name="Deragon J.-M."/>
            <person name="Estill J.C."/>
            <person name="Fu Y."/>
            <person name="Jeddeloh J.A."/>
            <person name="Han Y."/>
            <person name="Lee H."/>
            <person name="Li P."/>
            <person name="Lisch D.R."/>
            <person name="Liu S."/>
            <person name="Liu Z."/>
            <person name="Nagel D.H."/>
            <person name="McCann M.C."/>
            <person name="SanMiguel P."/>
            <person name="Myers A.M."/>
            <person name="Nettleton D."/>
            <person name="Nguyen J."/>
            <person name="Penning B.W."/>
            <person name="Ponnala L."/>
            <person name="Schneider K.L."/>
            <person name="Schwartz D.C."/>
            <person name="Sharma A."/>
            <person name="Soderlund C."/>
            <person name="Springer N.M."/>
            <person name="Sun Q."/>
            <person name="Wang H."/>
            <person name="Waterman M."/>
            <person name="Westerman R."/>
            <person name="Wolfgruber T.K."/>
            <person name="Yang L."/>
            <person name="Yu Y."/>
            <person name="Zhang L."/>
            <person name="Zhou S."/>
            <person name="Zhu Q."/>
            <person name="Bennetzen J.L."/>
            <person name="Dawe R.K."/>
            <person name="Jiang J."/>
            <person name="Jiang N."/>
            <person name="Presting G.G."/>
            <person name="Wessler S.R."/>
            <person name="Aluru S."/>
            <person name="Martienssen R.A."/>
            <person name="Clifton S.W."/>
            <person name="McCombie W.R."/>
            <person name="Wing R.A."/>
            <person name="Wilson R.K."/>
        </authorList>
    </citation>
    <scope>NUCLEOTIDE SEQUENCE [LARGE SCALE GENOMIC DNA]</scope>
    <source>
        <strain evidence="24">cv. B73</strain>
    </source>
</reference>
<dbReference type="GO" id="GO:0046872">
    <property type="term" value="F:metal ion binding"/>
    <property type="evidence" value="ECO:0007669"/>
    <property type="project" value="UniProtKB-UniRule"/>
</dbReference>
<keyword evidence="24" id="KW-1185">Reference proteome</keyword>
<dbReference type="SMR" id="K7U151"/>
<evidence type="ECO:0000256" key="13">
    <source>
        <dbReference type="ARBA" id="ARBA00023180"/>
    </source>
</evidence>
<keyword evidence="13" id="KW-0325">Glycoprotein</keyword>
<comment type="subcellular location">
    <subcellularLocation>
        <location evidence="2 20">Secreted</location>
    </subcellularLocation>
</comment>
<dbReference type="EnsemblPlants" id="Zm00001eb417290_T001">
    <property type="protein sequence ID" value="Zm00001eb417290_P001"/>
    <property type="gene ID" value="Zm00001eb417290"/>
</dbReference>
<evidence type="ECO:0007829" key="25">
    <source>
        <dbReference type="PeptideAtlas" id="K7U151"/>
    </source>
</evidence>
<feature type="disulfide bond" evidence="19">
    <location>
        <begin position="39"/>
        <end position="116"/>
    </location>
</feature>
<keyword evidence="5 20" id="KW-0964">Secreted</keyword>
<dbReference type="OrthoDB" id="2113341at2759"/>
<dbReference type="PROSITE" id="PS00436">
    <property type="entry name" value="PEROXIDASE_2"/>
    <property type="match status" value="1"/>
</dbReference>
<gene>
    <name evidence="23" type="primary">LOC103641350</name>
    <name evidence="22" type="ORF">ZEAMMB73_Zm00001d024740</name>
</gene>
<dbReference type="SUPFAM" id="SSF48113">
    <property type="entry name" value="Heme-dependent peroxidases"/>
    <property type="match status" value="1"/>
</dbReference>
<feature type="binding site" evidence="17">
    <location>
        <position position="93"/>
    </location>
    <ligand>
        <name>Ca(2+)</name>
        <dbReference type="ChEBI" id="CHEBI:29108"/>
        <label>1</label>
    </ligand>
</feature>
<dbReference type="Gene3D" id="1.10.520.10">
    <property type="match status" value="1"/>
</dbReference>
<accession>K7U151</accession>
<evidence type="ECO:0000256" key="7">
    <source>
        <dbReference type="ARBA" id="ARBA00022617"/>
    </source>
</evidence>
<dbReference type="OMA" id="NNQVTDP"/>
<dbReference type="GO" id="GO:0006950">
    <property type="term" value="P:response to stress"/>
    <property type="evidence" value="ECO:0000318"/>
    <property type="project" value="GO_Central"/>
</dbReference>
<dbReference type="GO" id="GO:0042744">
    <property type="term" value="P:hydrogen peroxide catabolic process"/>
    <property type="evidence" value="ECO:0007669"/>
    <property type="project" value="UniProtKB-KW"/>
</dbReference>
<feature type="binding site" description="axial binding residue" evidence="17">
    <location>
        <position position="194"/>
    </location>
    <ligand>
        <name>heme b</name>
        <dbReference type="ChEBI" id="CHEBI:60344"/>
    </ligand>
    <ligandPart>
        <name>Fe</name>
        <dbReference type="ChEBI" id="CHEBI:18248"/>
    </ligandPart>
</feature>
<feature type="binding site" evidence="17">
    <location>
        <position position="78"/>
    </location>
    <ligand>
        <name>Ca(2+)</name>
        <dbReference type="ChEBI" id="CHEBI:29108"/>
        <label>1</label>
    </ligand>
</feature>
<dbReference type="AlphaFoldDB" id="K7U151"/>
<dbReference type="GO" id="GO:0140825">
    <property type="term" value="F:lactoperoxidase activity"/>
    <property type="evidence" value="ECO:0007669"/>
    <property type="project" value="UniProtKB-EC"/>
</dbReference>
<evidence type="ECO:0000256" key="16">
    <source>
        <dbReference type="PIRSR" id="PIRSR600823-2"/>
    </source>
</evidence>
<reference evidence="23" key="3">
    <citation type="submission" date="2019-07" db="EMBL/GenBank/DDBJ databases">
        <authorList>
            <person name="Seetharam A."/>
            <person name="Woodhouse M."/>
            <person name="Cannon E."/>
        </authorList>
    </citation>
    <scope>NUCLEOTIDE SEQUENCE [LARGE SCALE GENOMIC DNA]</scope>
    <source>
        <strain evidence="23">cv. B73</strain>
    </source>
</reference>
<feature type="active site" description="Proton acceptor" evidence="15">
    <location>
        <position position="70"/>
    </location>
</feature>
<evidence type="ECO:0000256" key="2">
    <source>
        <dbReference type="ARBA" id="ARBA00004613"/>
    </source>
</evidence>
<evidence type="ECO:0000256" key="12">
    <source>
        <dbReference type="ARBA" id="ARBA00023157"/>
    </source>
</evidence>
<dbReference type="GO" id="GO:0005576">
    <property type="term" value="C:extracellular region"/>
    <property type="evidence" value="ECO:0007669"/>
    <property type="project" value="UniProtKB-SubCell"/>
</dbReference>
<evidence type="ECO:0000256" key="6">
    <source>
        <dbReference type="ARBA" id="ARBA00022559"/>
    </source>
</evidence>
<evidence type="ECO:0000256" key="15">
    <source>
        <dbReference type="PIRSR" id="PIRSR600823-1"/>
    </source>
</evidence>
<protein>
    <recommendedName>
        <fullName evidence="4 20">Peroxidase</fullName>
        <ecNumber evidence="4 20">1.11.1.7</ecNumber>
    </recommendedName>
</protein>
<keyword evidence="9 17" id="KW-0106">Calcium</keyword>
<keyword evidence="12 19" id="KW-1015">Disulfide bond</keyword>
<dbReference type="InterPro" id="IPR033905">
    <property type="entry name" value="Secretory_peroxidase"/>
</dbReference>
<dbReference type="CDD" id="cd00693">
    <property type="entry name" value="secretory_peroxidase"/>
    <property type="match status" value="1"/>
</dbReference>
<proteinExistence type="evidence at protein level"/>
<feature type="binding site" evidence="17">
    <location>
        <position position="80"/>
    </location>
    <ligand>
        <name>Ca(2+)</name>
        <dbReference type="ChEBI" id="CHEBI:29108"/>
        <label>1</label>
    </ligand>
</feature>
<comment type="function">
    <text evidence="20">Removal of H(2)O(2), oxidation of toxic reductants, biosynthesis and degradation of lignin, suberization, auxin catabolism, response to environmental stresses such as wounding, pathogen attack and oxidative stress.</text>
</comment>
<evidence type="ECO:0000256" key="11">
    <source>
        <dbReference type="ARBA" id="ARBA00023004"/>
    </source>
</evidence>
<reference evidence="23" key="4">
    <citation type="submission" date="2021-05" db="UniProtKB">
        <authorList>
            <consortium name="EnsemblPlants"/>
        </authorList>
    </citation>
    <scope>IDENTIFICATION</scope>
    <source>
        <strain evidence="23">cv. B73</strain>
    </source>
</reference>
<keyword evidence="14 20" id="KW-0376">Hydrogen peroxide</keyword>
<dbReference type="RefSeq" id="XP_008662923.1">
    <property type="nucleotide sequence ID" value="XM_008664701.3"/>
</dbReference>
<dbReference type="STRING" id="4577.K7U151"/>
<dbReference type="PROSITE" id="PS50873">
    <property type="entry name" value="PEROXIDASE_4"/>
    <property type="match status" value="1"/>
</dbReference>
<dbReference type="GO" id="GO:0009505">
    <property type="term" value="C:plant-type cell wall"/>
    <property type="evidence" value="ECO:0000318"/>
    <property type="project" value="GO_Central"/>
</dbReference>
<dbReference type="InterPro" id="IPR019793">
    <property type="entry name" value="Peroxidases_heam-ligand_BS"/>
</dbReference>
<evidence type="ECO:0000256" key="4">
    <source>
        <dbReference type="ARBA" id="ARBA00012313"/>
    </source>
</evidence>